<sequence length="235" mass="25114">MLILLPPSEGKTAPSDGEPVDVGSLALPGLNKTRERLLDVLSRLKFPGALKYLDVGPGLLAEAQRNLTLREAPAAPAHEVYTGVLYEHLGLGAFADTDRVLIASALWGFVRPSDRIPAYRLSMGATLPRIPSLPALWRDPLRKAVPDEGLIVDMRSGAYTAAWKPKAATLVGVRAFENGKTISHMVKATRGDVARILLSGDPVETPEDVASAVRAAGHEVELSGSGRSWTVDVLK</sequence>
<dbReference type="Pfam" id="PF03883">
    <property type="entry name" value="H2O2_YaaD"/>
    <property type="match status" value="1"/>
</dbReference>
<keyword evidence="3" id="KW-1185">Reference proteome</keyword>
<feature type="region of interest" description="Disordered" evidence="1">
    <location>
        <begin position="1"/>
        <end position="20"/>
    </location>
</feature>
<dbReference type="Proteomes" id="UP000278962">
    <property type="component" value="Unassembled WGS sequence"/>
</dbReference>
<dbReference type="PANTHER" id="PTHR30283">
    <property type="entry name" value="PEROXIDE STRESS RESPONSE PROTEIN YAAA"/>
    <property type="match status" value="1"/>
</dbReference>
<reference evidence="2 3" key="1">
    <citation type="submission" date="2018-10" db="EMBL/GenBank/DDBJ databases">
        <title>Genomic Encyclopedia of Archaeal and Bacterial Type Strains, Phase II (KMG-II): from individual species to whole genera.</title>
        <authorList>
            <person name="Goeker M."/>
        </authorList>
    </citation>
    <scope>NUCLEOTIDE SEQUENCE [LARGE SCALE GENOMIC DNA]</scope>
    <source>
        <strain evidence="2 3">DSM 14954</strain>
    </source>
</reference>
<dbReference type="PANTHER" id="PTHR30283:SF4">
    <property type="entry name" value="PEROXIDE STRESS RESISTANCE PROTEIN YAAA"/>
    <property type="match status" value="1"/>
</dbReference>
<dbReference type="RefSeq" id="WP_121254027.1">
    <property type="nucleotide sequence ID" value="NZ_RBIL01000002.1"/>
</dbReference>
<evidence type="ECO:0000313" key="3">
    <source>
        <dbReference type="Proteomes" id="UP000278962"/>
    </source>
</evidence>
<dbReference type="OrthoDB" id="3210767at2"/>
<proteinExistence type="predicted"/>
<protein>
    <recommendedName>
        <fullName evidence="4">Peroxide stress protein YaaA</fullName>
    </recommendedName>
</protein>
<dbReference type="GO" id="GO:0033194">
    <property type="term" value="P:response to hydroperoxide"/>
    <property type="evidence" value="ECO:0007669"/>
    <property type="project" value="TreeGrafter"/>
</dbReference>
<evidence type="ECO:0000256" key="1">
    <source>
        <dbReference type="SAM" id="MobiDB-lite"/>
    </source>
</evidence>
<comment type="caution">
    <text evidence="2">The sequence shown here is derived from an EMBL/GenBank/DDBJ whole genome shotgun (WGS) entry which is preliminary data.</text>
</comment>
<gene>
    <name evidence="2" type="ORF">C8N24_4373</name>
</gene>
<dbReference type="InterPro" id="IPR005583">
    <property type="entry name" value="YaaA"/>
</dbReference>
<evidence type="ECO:0008006" key="4">
    <source>
        <dbReference type="Google" id="ProtNLM"/>
    </source>
</evidence>
<dbReference type="AlphaFoldDB" id="A0A660L397"/>
<accession>A0A660L397</accession>
<dbReference type="GO" id="GO:0005829">
    <property type="term" value="C:cytosol"/>
    <property type="evidence" value="ECO:0007669"/>
    <property type="project" value="TreeGrafter"/>
</dbReference>
<organism evidence="2 3">
    <name type="scientific">Solirubrobacter pauli</name>
    <dbReference type="NCBI Taxonomy" id="166793"/>
    <lineage>
        <taxon>Bacteria</taxon>
        <taxon>Bacillati</taxon>
        <taxon>Actinomycetota</taxon>
        <taxon>Thermoleophilia</taxon>
        <taxon>Solirubrobacterales</taxon>
        <taxon>Solirubrobacteraceae</taxon>
        <taxon>Solirubrobacter</taxon>
    </lineage>
</organism>
<dbReference type="EMBL" id="RBIL01000002">
    <property type="protein sequence ID" value="RKQ86363.1"/>
    <property type="molecule type" value="Genomic_DNA"/>
</dbReference>
<name>A0A660L397_9ACTN</name>
<evidence type="ECO:0000313" key="2">
    <source>
        <dbReference type="EMBL" id="RKQ86363.1"/>
    </source>
</evidence>